<dbReference type="GO" id="GO:0006355">
    <property type="term" value="P:regulation of DNA-templated transcription"/>
    <property type="evidence" value="ECO:0007669"/>
    <property type="project" value="UniProtKB-ARBA"/>
</dbReference>
<proteinExistence type="inferred from homology"/>
<dbReference type="PANTHER" id="PTHR16223:SF374">
    <property type="entry name" value="OS02G0795800 PROTEIN"/>
    <property type="match status" value="1"/>
</dbReference>
<feature type="domain" description="BHLH" evidence="8">
    <location>
        <begin position="260"/>
        <end position="309"/>
    </location>
</feature>
<evidence type="ECO:0000256" key="7">
    <source>
        <dbReference type="SAM" id="MobiDB-lite"/>
    </source>
</evidence>
<keyword evidence="10" id="KW-1185">Reference proteome</keyword>
<accession>A0ABC9EW32</accession>
<feature type="compositionally biased region" description="Low complexity" evidence="7">
    <location>
        <begin position="203"/>
        <end position="219"/>
    </location>
</feature>
<evidence type="ECO:0000256" key="3">
    <source>
        <dbReference type="ARBA" id="ARBA00023015"/>
    </source>
</evidence>
<keyword evidence="5" id="KW-0804">Transcription</keyword>
<keyword evidence="3" id="KW-0805">Transcription regulation</keyword>
<dbReference type="InterPro" id="IPR036638">
    <property type="entry name" value="HLH_DNA-bd_sf"/>
</dbReference>
<keyword evidence="6" id="KW-0539">Nucleus</keyword>
<dbReference type="GO" id="GO:0080147">
    <property type="term" value="P:root hair cell development"/>
    <property type="evidence" value="ECO:0007669"/>
    <property type="project" value="UniProtKB-ARBA"/>
</dbReference>
<evidence type="ECO:0000256" key="1">
    <source>
        <dbReference type="ARBA" id="ARBA00004123"/>
    </source>
</evidence>
<evidence type="ECO:0000313" key="10">
    <source>
        <dbReference type="Proteomes" id="UP001497457"/>
    </source>
</evidence>
<dbReference type="FunFam" id="4.10.280.10:FF:000017">
    <property type="entry name" value="Transcription factor bHLH66"/>
    <property type="match status" value="1"/>
</dbReference>
<dbReference type="InterPro" id="IPR011598">
    <property type="entry name" value="bHLH_dom"/>
</dbReference>
<comment type="similarity">
    <text evidence="2">Belongs to the bHLH protein family.</text>
</comment>
<evidence type="ECO:0000313" key="9">
    <source>
        <dbReference type="EMBL" id="CAL5064367.1"/>
    </source>
</evidence>
<feature type="compositionally biased region" description="Gly residues" evidence="7">
    <location>
        <begin position="444"/>
        <end position="453"/>
    </location>
</feature>
<protein>
    <recommendedName>
        <fullName evidence="8">BHLH domain-containing protein</fullName>
    </recommendedName>
</protein>
<dbReference type="PROSITE" id="PS50888">
    <property type="entry name" value="BHLH"/>
    <property type="match status" value="1"/>
</dbReference>
<feature type="compositionally biased region" description="Gly residues" evidence="7">
    <location>
        <begin position="220"/>
        <end position="232"/>
    </location>
</feature>
<evidence type="ECO:0000256" key="2">
    <source>
        <dbReference type="ARBA" id="ARBA00005510"/>
    </source>
</evidence>
<keyword evidence="4" id="KW-0238">DNA-binding</keyword>
<dbReference type="GO" id="GO:0003677">
    <property type="term" value="F:DNA binding"/>
    <property type="evidence" value="ECO:0007669"/>
    <property type="project" value="UniProtKB-KW"/>
</dbReference>
<dbReference type="Proteomes" id="UP001497457">
    <property type="component" value="Chromosome 5rd"/>
</dbReference>
<evidence type="ECO:0000256" key="5">
    <source>
        <dbReference type="ARBA" id="ARBA00023163"/>
    </source>
</evidence>
<comment type="subcellular location">
    <subcellularLocation>
        <location evidence="1">Nucleus</location>
    </subcellularLocation>
</comment>
<gene>
    <name evidence="9" type="ORF">URODEC1_LOCUS99435</name>
</gene>
<dbReference type="InterPro" id="IPR045843">
    <property type="entry name" value="IND-like"/>
</dbReference>
<evidence type="ECO:0000256" key="6">
    <source>
        <dbReference type="ARBA" id="ARBA00023242"/>
    </source>
</evidence>
<dbReference type="SUPFAM" id="SSF47459">
    <property type="entry name" value="HLH, helix-loop-helix DNA-binding domain"/>
    <property type="match status" value="1"/>
</dbReference>
<dbReference type="Gene3D" id="4.10.280.10">
    <property type="entry name" value="Helix-loop-helix DNA-binding domain"/>
    <property type="match status" value="1"/>
</dbReference>
<dbReference type="GO" id="GO:0005634">
    <property type="term" value="C:nucleus"/>
    <property type="evidence" value="ECO:0007669"/>
    <property type="project" value="UniProtKB-SubCell"/>
</dbReference>
<dbReference type="SMART" id="SM00353">
    <property type="entry name" value="HLH"/>
    <property type="match status" value="1"/>
</dbReference>
<evidence type="ECO:0000256" key="4">
    <source>
        <dbReference type="ARBA" id="ARBA00023125"/>
    </source>
</evidence>
<dbReference type="Pfam" id="PF00010">
    <property type="entry name" value="HLH"/>
    <property type="match status" value="1"/>
</dbReference>
<evidence type="ECO:0000259" key="8">
    <source>
        <dbReference type="PROSITE" id="PS50888"/>
    </source>
</evidence>
<feature type="region of interest" description="Disordered" evidence="7">
    <location>
        <begin position="203"/>
        <end position="267"/>
    </location>
</feature>
<reference evidence="9" key="1">
    <citation type="submission" date="2024-10" db="EMBL/GenBank/DDBJ databases">
        <authorList>
            <person name="Ryan C."/>
        </authorList>
    </citation>
    <scope>NUCLEOTIDE SEQUENCE [LARGE SCALE GENOMIC DNA]</scope>
</reference>
<dbReference type="PANTHER" id="PTHR16223">
    <property type="entry name" value="TRANSCRIPTION FACTOR BHLH83-RELATED"/>
    <property type="match status" value="1"/>
</dbReference>
<dbReference type="EMBL" id="OZ075115">
    <property type="protein sequence ID" value="CAL5064367.1"/>
    <property type="molecule type" value="Genomic_DNA"/>
</dbReference>
<sequence length="472" mass="46786">MQPTTREMQAMAAAGQISLDDLRAAAGSAAGGVHDDFLDQMLGGLPPSAWPELAAAAAKAPEGGRGAQAPEGMQHHQQQFGGGGLYDVDESAMLAARLRQHQISGGGGGGAESAAAATKQMVLQQLADLRQGHHHMLLQGMGRSTGGGGAGGDGGGLLLPLSLGSGGGSGGDVQALLKAAGANSAGGEAAGVFGGAFAGSLQQQHFQTHPQQQTAPLPGQGFGGGGGGGASGGASQQQAGAPGGGAAAPPRQRVRARRGQATDPHSIAERLRRERIAERMKALQELVPNANKSDKASMLDEIIDYVKFLQLQVKVLSMSRLGGAAAVAPLVADMSSEGRGGGAPPAGSDGLAVTEQQVAKLMEEDMGTAMQYLQGKGLCLMPVSLASAISSATCHMRPPGLGVAAAAHHMAAMRLPPAAGINGGADVPASPSMSVLTAQSAMANGGGAGGPDGEGSHSQQQHTKDAASVSKP</sequence>
<name>A0ABC9EW32_9POAL</name>
<dbReference type="AlphaFoldDB" id="A0ABC9EW32"/>
<feature type="region of interest" description="Disordered" evidence="7">
    <location>
        <begin position="437"/>
        <end position="472"/>
    </location>
</feature>
<organism evidence="9 10">
    <name type="scientific">Urochloa decumbens</name>
    <dbReference type="NCBI Taxonomy" id="240449"/>
    <lineage>
        <taxon>Eukaryota</taxon>
        <taxon>Viridiplantae</taxon>
        <taxon>Streptophyta</taxon>
        <taxon>Embryophyta</taxon>
        <taxon>Tracheophyta</taxon>
        <taxon>Spermatophyta</taxon>
        <taxon>Magnoliopsida</taxon>
        <taxon>Liliopsida</taxon>
        <taxon>Poales</taxon>
        <taxon>Poaceae</taxon>
        <taxon>PACMAD clade</taxon>
        <taxon>Panicoideae</taxon>
        <taxon>Panicodae</taxon>
        <taxon>Paniceae</taxon>
        <taxon>Melinidinae</taxon>
        <taxon>Urochloa</taxon>
    </lineage>
</organism>